<dbReference type="InterPro" id="IPR006656">
    <property type="entry name" value="Mopterin_OxRdtase"/>
</dbReference>
<dbReference type="Gene3D" id="2.40.40.20">
    <property type="match status" value="1"/>
</dbReference>
<keyword evidence="2" id="KW-0408">Iron</keyword>
<evidence type="ECO:0000313" key="7">
    <source>
        <dbReference type="Proteomes" id="UP000027982"/>
    </source>
</evidence>
<dbReference type="InterPro" id="IPR050123">
    <property type="entry name" value="Prok_molybdopt-oxidoreductase"/>
</dbReference>
<sequence length="752" mass="82691">MRKVKSGGGWQAVRYGLRKAQELGPLRFYRALSSRNACKTCALGMGGQLGGMRNEAGRFPEVCKKSFQAMAADMQGRIEPRFFETYSIDQLKGLSSRELEMCGRIVDPLIAGPGDTHYRVATWDEALDLIGGRLKDAPPERSFFYCSGRSSNEAGFLLNLLARAYGTNHISNCSYYCHQASGVGLTDSLGTGTSTVALEDVEHCDMLFLIGGNPASNHPRLMTLLMKLRSRGGKVIVVNPVKETGLVNFKVPSNVVSMLFGTEIASGYLQPTIGGDIALFAGMAKRLIERDAVSKEYISEHTLRYEEVRQYVASLTWEEVEAASGLSRAQVQDVADQYAKSKRAIFSWTMGITHHEHGVENVQWIVNLALLRGMIGKDGAGVMPIRGHSNVQGLGSVGVSPILKKAALERLETIGLKSPDFSGHDTLAAMEAGERGEMDFGLCLGGNLYGANPDSNFAAKSLGQLEVLVYMNTTLNTGHAHGLGKTTVILPVLARDEEPQSTTQESMFNYVRLSDGGPARHEGPRSEVAVLADIAFRALGEGGPLDWSKLHDHDEIRKLIARLVPGFEELESIGETKREFHIPGRILHEPKFPTPSGRALFRAHPIPKNAPLGERQLRLMTVRSEGQFNSVVYEEQDIYRGQERRDVILMNARDIERLDLHADQPVTVRNEVGTMRNIVVRPFDIAEGCALMYYPEANVLVPRKTDPRSRTPAFKAAVVTVEPSTFGTMFELIRPGTLTSHQASSRDRMKSC</sequence>
<dbReference type="SUPFAM" id="SSF53706">
    <property type="entry name" value="Formate dehydrogenase/DMSO reductase, domains 1-3"/>
    <property type="match status" value="1"/>
</dbReference>
<evidence type="ECO:0000256" key="2">
    <source>
        <dbReference type="ARBA" id="ARBA00023004"/>
    </source>
</evidence>
<evidence type="ECO:0000256" key="1">
    <source>
        <dbReference type="ARBA" id="ARBA00022723"/>
    </source>
</evidence>
<dbReference type="NCBIfam" id="TIGR01701">
    <property type="entry name" value="Fdhalpha-like"/>
    <property type="match status" value="1"/>
</dbReference>
<dbReference type="GO" id="GO:0016020">
    <property type="term" value="C:membrane"/>
    <property type="evidence" value="ECO:0007669"/>
    <property type="project" value="TreeGrafter"/>
</dbReference>
<dbReference type="Pfam" id="PF00384">
    <property type="entry name" value="Molybdopterin"/>
    <property type="match status" value="1"/>
</dbReference>
<dbReference type="InterPro" id="IPR006657">
    <property type="entry name" value="MoPterin_dinucl-bd_dom"/>
</dbReference>
<keyword evidence="7" id="KW-1185">Reference proteome</keyword>
<protein>
    <submittedName>
        <fullName evidence="6">Putative Molybdopterin oxidoreductase</fullName>
    </submittedName>
</protein>
<organism evidence="6 7">
    <name type="scientific">Fimbriimonas ginsengisoli Gsoil 348</name>
    <dbReference type="NCBI Taxonomy" id="661478"/>
    <lineage>
        <taxon>Bacteria</taxon>
        <taxon>Bacillati</taxon>
        <taxon>Armatimonadota</taxon>
        <taxon>Fimbriimonadia</taxon>
        <taxon>Fimbriimonadales</taxon>
        <taxon>Fimbriimonadaceae</taxon>
        <taxon>Fimbriimonas</taxon>
    </lineage>
</organism>
<dbReference type="CDD" id="cd02787">
    <property type="entry name" value="MopB_CT_ydeP"/>
    <property type="match status" value="1"/>
</dbReference>
<dbReference type="STRING" id="661478.OP10G_3562"/>
<dbReference type="OrthoDB" id="9805142at2"/>
<evidence type="ECO:0000313" key="6">
    <source>
        <dbReference type="EMBL" id="AIE86930.1"/>
    </source>
</evidence>
<dbReference type="HOGENOM" id="CLU_000422_16_1_0"/>
<name>A0A068NVW4_FIMGI</name>
<dbReference type="EMBL" id="CP007139">
    <property type="protein sequence ID" value="AIE86930.1"/>
    <property type="molecule type" value="Genomic_DNA"/>
</dbReference>
<dbReference type="Gene3D" id="3.40.50.740">
    <property type="match status" value="1"/>
</dbReference>
<reference evidence="6 7" key="1">
    <citation type="journal article" date="2014" name="PLoS ONE">
        <title>The first complete genome sequence of the class fimbriimonadia in the phylum armatimonadetes.</title>
        <authorList>
            <person name="Hu Z.Y."/>
            <person name="Wang Y.Z."/>
            <person name="Im W.T."/>
            <person name="Wang S.Y."/>
            <person name="Zhao G.P."/>
            <person name="Zheng H.J."/>
            <person name="Quan Z.X."/>
        </authorList>
    </citation>
    <scope>NUCLEOTIDE SEQUENCE [LARGE SCALE GENOMIC DNA]</scope>
    <source>
        <strain evidence="6">Gsoil 348</strain>
    </source>
</reference>
<dbReference type="InterPro" id="IPR010046">
    <property type="entry name" value="Mopterin_OxRdtse_a_bac"/>
</dbReference>
<dbReference type="Pfam" id="PF01568">
    <property type="entry name" value="Molydop_binding"/>
    <property type="match status" value="1"/>
</dbReference>
<evidence type="ECO:0000259" key="5">
    <source>
        <dbReference type="Pfam" id="PF01568"/>
    </source>
</evidence>
<dbReference type="GO" id="GO:0008863">
    <property type="term" value="F:formate dehydrogenase (NAD+) activity"/>
    <property type="evidence" value="ECO:0007669"/>
    <property type="project" value="InterPro"/>
</dbReference>
<dbReference type="PIRSF" id="PIRSF000144">
    <property type="entry name" value="CbbBc"/>
    <property type="match status" value="1"/>
</dbReference>
<keyword evidence="1" id="KW-0479">Metal-binding</keyword>
<keyword evidence="3" id="KW-0411">Iron-sulfur</keyword>
<dbReference type="Proteomes" id="UP000027982">
    <property type="component" value="Chromosome"/>
</dbReference>
<dbReference type="Gene3D" id="3.40.228.10">
    <property type="entry name" value="Dimethylsulfoxide Reductase, domain 2"/>
    <property type="match status" value="1"/>
</dbReference>
<dbReference type="GO" id="GO:0051539">
    <property type="term" value="F:4 iron, 4 sulfur cluster binding"/>
    <property type="evidence" value="ECO:0007669"/>
    <property type="project" value="InterPro"/>
</dbReference>
<dbReference type="KEGG" id="fgi:OP10G_3562"/>
<dbReference type="AlphaFoldDB" id="A0A068NVW4"/>
<dbReference type="GO" id="GO:0043546">
    <property type="term" value="F:molybdopterin cofactor binding"/>
    <property type="evidence" value="ECO:0007669"/>
    <property type="project" value="InterPro"/>
</dbReference>
<feature type="domain" description="Molybdopterin oxidoreductase" evidence="4">
    <location>
        <begin position="104"/>
        <end position="481"/>
    </location>
</feature>
<accession>A0A068NVW4</accession>
<feature type="domain" description="Molybdopterin dinucleotide-binding" evidence="5">
    <location>
        <begin position="617"/>
        <end position="716"/>
    </location>
</feature>
<dbReference type="eggNOG" id="COG0243">
    <property type="taxonomic scope" value="Bacteria"/>
</dbReference>
<dbReference type="SUPFAM" id="SSF50692">
    <property type="entry name" value="ADC-like"/>
    <property type="match status" value="1"/>
</dbReference>
<evidence type="ECO:0000256" key="3">
    <source>
        <dbReference type="ARBA" id="ARBA00023014"/>
    </source>
</evidence>
<dbReference type="InterPro" id="IPR037951">
    <property type="entry name" value="MopB_CT_YdeP"/>
</dbReference>
<dbReference type="PANTHER" id="PTHR43105">
    <property type="entry name" value="RESPIRATORY NITRATE REDUCTASE"/>
    <property type="match status" value="1"/>
</dbReference>
<dbReference type="InterPro" id="IPR009010">
    <property type="entry name" value="Asp_de-COase-like_dom_sf"/>
</dbReference>
<dbReference type="RefSeq" id="WP_025229143.1">
    <property type="nucleotide sequence ID" value="NZ_CP007139.1"/>
</dbReference>
<dbReference type="PANTHER" id="PTHR43105:SF4">
    <property type="entry name" value="PROTEIN YDEP"/>
    <property type="match status" value="1"/>
</dbReference>
<evidence type="ECO:0000259" key="4">
    <source>
        <dbReference type="Pfam" id="PF00384"/>
    </source>
</evidence>
<proteinExistence type="predicted"/>
<dbReference type="GO" id="GO:0030151">
    <property type="term" value="F:molybdenum ion binding"/>
    <property type="evidence" value="ECO:0007669"/>
    <property type="project" value="InterPro"/>
</dbReference>
<gene>
    <name evidence="6" type="ORF">OP10G_3562</name>
</gene>